<evidence type="ECO:0000256" key="9">
    <source>
        <dbReference type="SAM" id="Phobius"/>
    </source>
</evidence>
<evidence type="ECO:0000256" key="8">
    <source>
        <dbReference type="ARBA" id="ARBA00023012"/>
    </source>
</evidence>
<keyword evidence="9" id="KW-0812">Transmembrane</keyword>
<dbReference type="SUPFAM" id="SSF55874">
    <property type="entry name" value="ATPase domain of HSP90 chaperone/DNA topoisomerase II/histidine kinase"/>
    <property type="match status" value="1"/>
</dbReference>
<dbReference type="Gene3D" id="1.20.5.1930">
    <property type="match status" value="1"/>
</dbReference>
<evidence type="ECO:0000259" key="10">
    <source>
        <dbReference type="SMART" id="SM00387"/>
    </source>
</evidence>
<sequence>MTFWERSRIGWHAAWYGVLLITAVAVVVLQGFSGSGVLAVAVLAAAAGWYALLGVRLLAEDRPGPTSVARYAAYTGGITGCLLGVSLLVGPGVALPMLFVFFPQAWAMVDHRGPATVVVVLSPAVLALGQIAHQGWARTSVVDALVTAFLQSAAAIVLGWWITGLTRESEERAALVAELTAAREHLAEAEHARGVLAERERLAGEIHDTLAQGFTSIVALTQAADAALGTDPGLARQRLALIESTARANLAEARAIVAAMVPPELHGTGPGPARLAGALDRLAARSSAEDGLTVAFEAPPVLPPLRSEAEVVLLRAAQEGVTNARRHGRAGRVVLALAVDVEGVELTVTDDGCGLGPEGAAGPRAGYGLAAMAARAGQVGGSAELGPRTDGTGAGCVLRVRVPS</sequence>
<keyword evidence="3" id="KW-0597">Phosphoprotein</keyword>
<keyword evidence="12" id="KW-1185">Reference proteome</keyword>
<feature type="transmembrane region" description="Helical" evidence="9">
    <location>
        <begin position="38"/>
        <end position="59"/>
    </location>
</feature>
<dbReference type="InterPro" id="IPR011712">
    <property type="entry name" value="Sig_transdc_His_kin_sub3_dim/P"/>
</dbReference>
<evidence type="ECO:0000256" key="1">
    <source>
        <dbReference type="ARBA" id="ARBA00000085"/>
    </source>
</evidence>
<dbReference type="SMART" id="SM00387">
    <property type="entry name" value="HATPase_c"/>
    <property type="match status" value="1"/>
</dbReference>
<keyword evidence="5" id="KW-0547">Nucleotide-binding</keyword>
<dbReference type="Pfam" id="PF02518">
    <property type="entry name" value="HATPase_c"/>
    <property type="match status" value="1"/>
</dbReference>
<dbReference type="InterPro" id="IPR050482">
    <property type="entry name" value="Sensor_HK_TwoCompSys"/>
</dbReference>
<evidence type="ECO:0000313" key="12">
    <source>
        <dbReference type="Proteomes" id="UP001589748"/>
    </source>
</evidence>
<dbReference type="CDD" id="cd16917">
    <property type="entry name" value="HATPase_UhpB-NarQ-NarX-like"/>
    <property type="match status" value="1"/>
</dbReference>
<evidence type="ECO:0000256" key="7">
    <source>
        <dbReference type="ARBA" id="ARBA00022840"/>
    </source>
</evidence>
<feature type="transmembrane region" description="Helical" evidence="9">
    <location>
        <begin position="71"/>
        <end position="102"/>
    </location>
</feature>
<feature type="transmembrane region" description="Helical" evidence="9">
    <location>
        <begin position="114"/>
        <end position="132"/>
    </location>
</feature>
<dbReference type="InterPro" id="IPR003594">
    <property type="entry name" value="HATPase_dom"/>
</dbReference>
<dbReference type="EMBL" id="JBHMDM010000001">
    <property type="protein sequence ID" value="MFB9375493.1"/>
    <property type="molecule type" value="Genomic_DNA"/>
</dbReference>
<accession>A0ABV5LN15</accession>
<dbReference type="InterPro" id="IPR036890">
    <property type="entry name" value="HATPase_C_sf"/>
</dbReference>
<feature type="domain" description="Histidine kinase/HSP90-like ATPase" evidence="10">
    <location>
        <begin position="308"/>
        <end position="404"/>
    </location>
</feature>
<dbReference type="InterPro" id="IPR017205">
    <property type="entry name" value="Sig_transdc_His_kinase_ChrS"/>
</dbReference>
<keyword evidence="6 11" id="KW-0418">Kinase</keyword>
<comment type="catalytic activity">
    <reaction evidence="1">
        <text>ATP + protein L-histidine = ADP + protein N-phospho-L-histidine.</text>
        <dbReference type="EC" id="2.7.13.3"/>
    </reaction>
</comment>
<dbReference type="Pfam" id="PF07730">
    <property type="entry name" value="HisKA_3"/>
    <property type="match status" value="1"/>
</dbReference>
<keyword evidence="4" id="KW-0808">Transferase</keyword>
<keyword evidence="9" id="KW-0472">Membrane</keyword>
<comment type="caution">
    <text evidence="11">The sequence shown here is derived from an EMBL/GenBank/DDBJ whole genome shotgun (WGS) entry which is preliminary data.</text>
</comment>
<dbReference type="PANTHER" id="PTHR24421:SF10">
    <property type="entry name" value="NITRATE_NITRITE SENSOR PROTEIN NARQ"/>
    <property type="match status" value="1"/>
</dbReference>
<dbReference type="Proteomes" id="UP001589748">
    <property type="component" value="Unassembled WGS sequence"/>
</dbReference>
<proteinExistence type="predicted"/>
<keyword evidence="7" id="KW-0067">ATP-binding</keyword>
<feature type="transmembrane region" description="Helical" evidence="9">
    <location>
        <begin position="144"/>
        <end position="162"/>
    </location>
</feature>
<organism evidence="11 12">
    <name type="scientific">Kineococcus gynurae</name>
    <dbReference type="NCBI Taxonomy" id="452979"/>
    <lineage>
        <taxon>Bacteria</taxon>
        <taxon>Bacillati</taxon>
        <taxon>Actinomycetota</taxon>
        <taxon>Actinomycetes</taxon>
        <taxon>Kineosporiales</taxon>
        <taxon>Kineosporiaceae</taxon>
        <taxon>Kineococcus</taxon>
    </lineage>
</organism>
<dbReference type="GO" id="GO:0016301">
    <property type="term" value="F:kinase activity"/>
    <property type="evidence" value="ECO:0007669"/>
    <property type="project" value="UniProtKB-KW"/>
</dbReference>
<reference evidence="11 12" key="1">
    <citation type="submission" date="2024-09" db="EMBL/GenBank/DDBJ databases">
        <authorList>
            <person name="Sun Q."/>
            <person name="Mori K."/>
        </authorList>
    </citation>
    <scope>NUCLEOTIDE SEQUENCE [LARGE SCALE GENOMIC DNA]</scope>
    <source>
        <strain evidence="11 12">TISTR 1856</strain>
    </source>
</reference>
<dbReference type="PIRSF" id="PIRSF037434">
    <property type="entry name" value="STHK_ChrS"/>
    <property type="match status" value="1"/>
</dbReference>
<evidence type="ECO:0000256" key="4">
    <source>
        <dbReference type="ARBA" id="ARBA00022679"/>
    </source>
</evidence>
<dbReference type="PANTHER" id="PTHR24421">
    <property type="entry name" value="NITRATE/NITRITE SENSOR PROTEIN NARX-RELATED"/>
    <property type="match status" value="1"/>
</dbReference>
<evidence type="ECO:0000256" key="5">
    <source>
        <dbReference type="ARBA" id="ARBA00022741"/>
    </source>
</evidence>
<evidence type="ECO:0000313" key="11">
    <source>
        <dbReference type="EMBL" id="MFB9375493.1"/>
    </source>
</evidence>
<keyword evidence="9" id="KW-1133">Transmembrane helix</keyword>
<dbReference type="Gene3D" id="3.30.565.10">
    <property type="entry name" value="Histidine kinase-like ATPase, C-terminal domain"/>
    <property type="match status" value="1"/>
</dbReference>
<evidence type="ECO:0000256" key="3">
    <source>
        <dbReference type="ARBA" id="ARBA00022553"/>
    </source>
</evidence>
<gene>
    <name evidence="11" type="ORF">ACFFVI_00785</name>
</gene>
<dbReference type="EC" id="2.7.13.3" evidence="2"/>
<keyword evidence="8" id="KW-0902">Two-component regulatory system</keyword>
<name>A0ABV5LN15_9ACTN</name>
<protein>
    <recommendedName>
        <fullName evidence="2">histidine kinase</fullName>
        <ecNumber evidence="2">2.7.13.3</ecNumber>
    </recommendedName>
</protein>
<dbReference type="RefSeq" id="WP_380136235.1">
    <property type="nucleotide sequence ID" value="NZ_JBHLUI010000006.1"/>
</dbReference>
<evidence type="ECO:0000256" key="2">
    <source>
        <dbReference type="ARBA" id="ARBA00012438"/>
    </source>
</evidence>
<evidence type="ECO:0000256" key="6">
    <source>
        <dbReference type="ARBA" id="ARBA00022777"/>
    </source>
</evidence>
<feature type="transmembrane region" description="Helical" evidence="9">
    <location>
        <begin position="12"/>
        <end position="32"/>
    </location>
</feature>